<reference evidence="2" key="1">
    <citation type="journal article" date="2014" name="Stand. Genomic Sci.">
        <title>Genome sequence of the exopolysaccharide-producing Salipiger mucosus type strain (DSM 16094(T)), a moderately halophilic member of the Roseobacter clade.</title>
        <authorList>
            <person name="Riedel T."/>
            <person name="Spring S."/>
            <person name="Fiebig A."/>
            <person name="Petersen J."/>
            <person name="Kyrpides N.C."/>
            <person name="Goker M."/>
            <person name="Klenk H.P."/>
        </authorList>
    </citation>
    <scope>NUCLEOTIDE SEQUENCE [LARGE SCALE GENOMIC DNA]</scope>
    <source>
        <strain evidence="2">DSM 16094</strain>
    </source>
</reference>
<evidence type="ECO:0000313" key="2">
    <source>
        <dbReference type="Proteomes" id="UP000015347"/>
    </source>
</evidence>
<comment type="caution">
    <text evidence="1">The sequence shown here is derived from an EMBL/GenBank/DDBJ whole genome shotgun (WGS) entry which is preliminary data.</text>
</comment>
<dbReference type="InterPro" id="IPR045384">
    <property type="entry name" value="DUF6527"/>
</dbReference>
<accession>S9QR57</accession>
<dbReference type="STRING" id="1123237.Salmuc_02480"/>
<dbReference type="EMBL" id="APVH01000027">
    <property type="protein sequence ID" value="EPX82112.1"/>
    <property type="molecule type" value="Genomic_DNA"/>
</dbReference>
<dbReference type="OrthoDB" id="8101392at2"/>
<dbReference type="Pfam" id="PF20137">
    <property type="entry name" value="BubE"/>
    <property type="match status" value="1"/>
</dbReference>
<proteinExistence type="predicted"/>
<organism evidence="1 2">
    <name type="scientific">Salipiger mucosus DSM 16094</name>
    <dbReference type="NCBI Taxonomy" id="1123237"/>
    <lineage>
        <taxon>Bacteria</taxon>
        <taxon>Pseudomonadati</taxon>
        <taxon>Pseudomonadota</taxon>
        <taxon>Alphaproteobacteria</taxon>
        <taxon>Rhodobacterales</taxon>
        <taxon>Roseobacteraceae</taxon>
        <taxon>Salipiger</taxon>
    </lineage>
</organism>
<sequence length="97" mass="11336">MTRAVHYEDRDAFNRDQRPGSFWIGPPNIQRQNMQHLWFWCPCGCGDRRVIRVGKRFKPGDPPSWRWNGLTDAPELTPSVNTGCWHGWLTAGVWRPC</sequence>
<name>S9QR57_9RHOB</name>
<gene>
    <name evidence="1" type="ORF">Salmuc_02480</name>
</gene>
<protein>
    <submittedName>
        <fullName evidence="1">Uncharacterized protein</fullName>
    </submittedName>
</protein>
<dbReference type="HOGENOM" id="CLU_180725_0_0_5"/>
<dbReference type="RefSeq" id="WP_021120336.1">
    <property type="nucleotide sequence ID" value="NZ_KE557276.1"/>
</dbReference>
<dbReference type="AlphaFoldDB" id="S9QR57"/>
<dbReference type="eggNOG" id="ENOG50337YJ">
    <property type="taxonomic scope" value="Bacteria"/>
</dbReference>
<dbReference type="Proteomes" id="UP000015347">
    <property type="component" value="Unassembled WGS sequence"/>
</dbReference>
<evidence type="ECO:0000313" key="1">
    <source>
        <dbReference type="EMBL" id="EPX82112.1"/>
    </source>
</evidence>
<keyword evidence="2" id="KW-1185">Reference proteome</keyword>